<proteinExistence type="predicted"/>
<organism evidence="2 3">
    <name type="scientific">Trema orientale</name>
    <name type="common">Charcoal tree</name>
    <name type="synonym">Celtis orientalis</name>
    <dbReference type="NCBI Taxonomy" id="63057"/>
    <lineage>
        <taxon>Eukaryota</taxon>
        <taxon>Viridiplantae</taxon>
        <taxon>Streptophyta</taxon>
        <taxon>Embryophyta</taxon>
        <taxon>Tracheophyta</taxon>
        <taxon>Spermatophyta</taxon>
        <taxon>Magnoliopsida</taxon>
        <taxon>eudicotyledons</taxon>
        <taxon>Gunneridae</taxon>
        <taxon>Pentapetalae</taxon>
        <taxon>rosids</taxon>
        <taxon>fabids</taxon>
        <taxon>Rosales</taxon>
        <taxon>Cannabaceae</taxon>
        <taxon>Trema</taxon>
    </lineage>
</organism>
<evidence type="ECO:0000313" key="3">
    <source>
        <dbReference type="Proteomes" id="UP000237000"/>
    </source>
</evidence>
<dbReference type="Proteomes" id="UP000237000">
    <property type="component" value="Unassembled WGS sequence"/>
</dbReference>
<name>A0A2P5C973_TREOI</name>
<gene>
    <name evidence="2" type="ORF">TorRG33x02_293270</name>
</gene>
<feature type="domain" description="TRF2/HOY1 PH-like" evidence="1">
    <location>
        <begin position="96"/>
        <end position="212"/>
    </location>
</feature>
<dbReference type="OrthoDB" id="6159439at2759"/>
<dbReference type="InParanoid" id="A0A2P5C973"/>
<comment type="caution">
    <text evidence="2">The sequence shown here is derived from an EMBL/GenBank/DDBJ whole genome shotgun (WGS) entry which is preliminary data.</text>
</comment>
<evidence type="ECO:0000259" key="1">
    <source>
        <dbReference type="Pfam" id="PF24818"/>
    </source>
</evidence>
<evidence type="ECO:0000313" key="2">
    <source>
        <dbReference type="EMBL" id="PON57598.1"/>
    </source>
</evidence>
<dbReference type="InterPro" id="IPR057939">
    <property type="entry name" value="TRF2_HOY1_PH"/>
</dbReference>
<reference evidence="3" key="1">
    <citation type="submission" date="2016-06" db="EMBL/GenBank/DDBJ databases">
        <title>Parallel loss of symbiosis genes in relatives of nitrogen-fixing non-legume Parasponia.</title>
        <authorList>
            <person name="Van Velzen R."/>
            <person name="Holmer R."/>
            <person name="Bu F."/>
            <person name="Rutten L."/>
            <person name="Van Zeijl A."/>
            <person name="Liu W."/>
            <person name="Santuari L."/>
            <person name="Cao Q."/>
            <person name="Sharma T."/>
            <person name="Shen D."/>
            <person name="Roswanjaya Y."/>
            <person name="Wardhani T."/>
            <person name="Kalhor M.S."/>
            <person name="Jansen J."/>
            <person name="Van den Hoogen J."/>
            <person name="Gungor B."/>
            <person name="Hartog M."/>
            <person name="Hontelez J."/>
            <person name="Verver J."/>
            <person name="Yang W.-C."/>
            <person name="Schijlen E."/>
            <person name="Repin R."/>
            <person name="Schilthuizen M."/>
            <person name="Schranz E."/>
            <person name="Heidstra R."/>
            <person name="Miyata K."/>
            <person name="Fedorova E."/>
            <person name="Kohlen W."/>
            <person name="Bisseling T."/>
            <person name="Smit S."/>
            <person name="Geurts R."/>
        </authorList>
    </citation>
    <scope>NUCLEOTIDE SEQUENCE [LARGE SCALE GENOMIC DNA]</scope>
    <source>
        <strain evidence="3">cv. RG33-2</strain>
    </source>
</reference>
<dbReference type="PANTHER" id="PTHR33494:SF5">
    <property type="entry name" value="F10A16.6 PROTEIN"/>
    <property type="match status" value="1"/>
</dbReference>
<keyword evidence="3" id="KW-1185">Reference proteome</keyword>
<dbReference type="EMBL" id="JXTC01000395">
    <property type="protein sequence ID" value="PON57598.1"/>
    <property type="molecule type" value="Genomic_DNA"/>
</dbReference>
<accession>A0A2P5C973</accession>
<dbReference type="PANTHER" id="PTHR33494">
    <property type="entry name" value="OS02G0793800 PROTEIN"/>
    <property type="match status" value="1"/>
</dbReference>
<sequence>MVYNGGVSSVTEGSSVFEYRISELANHRLNQTPIKTKNQNEMTEVLLSLPPLGLNLQKEQSFLDLIETRLNPPETSNFPSQTNHNPVEFIKKASKLDALFIKIGSWQRIAQHDEDLVAKCYFAKKKLVWEILERGLKSKIEIQWEYIVGMRVSLERNQPGILEVELNQPPLFFKETDPQPKRHTLWASVPDFTDGQASICRMHSLQFPPGAFDKHFEKLLVCEPRFLHMCRSPFPTQQSLYFHSNFHNMDTSDISFGYTESKPEINSVQQQQQQQQYPYSGIPTMSYFPDQVQLPIQHNQLQVYRTTGEPSIPFDDFGSPTSVRDLSQPFEELIGNNRVKNAGNEALWGQRMTNYGDEMQGLYSTVVTVTSQKDWNAVTSFGYSEGGVYNPLSQFPSGCNENQLWAYSDVEAAANGSSNQFAPLTAIDEAIKNGNYKQVDTTASENNSTDHVNFDPQPMSWFVVPHQENPVENMAAGDNIEYSSFDAFDFTAMQHPLKEL</sequence>
<dbReference type="Pfam" id="PF24818">
    <property type="entry name" value="PH_TRF2_HOY1"/>
    <property type="match status" value="1"/>
</dbReference>
<protein>
    <recommendedName>
        <fullName evidence="1">TRF2/HOY1 PH-like domain-containing protein</fullName>
    </recommendedName>
</protein>
<dbReference type="AlphaFoldDB" id="A0A2P5C973"/>